<dbReference type="Pfam" id="PF05930">
    <property type="entry name" value="Phage_AlpA"/>
    <property type="match status" value="1"/>
</dbReference>
<evidence type="ECO:0000313" key="2">
    <source>
        <dbReference type="Proteomes" id="UP000435957"/>
    </source>
</evidence>
<name>A0AB34DUB3_9HYPH</name>
<comment type="caution">
    <text evidence="1">The sequence shown here is derived from an EMBL/GenBank/DDBJ whole genome shotgun (WGS) entry which is preliminary data.</text>
</comment>
<dbReference type="InterPro" id="IPR010260">
    <property type="entry name" value="AlpA"/>
</dbReference>
<keyword evidence="2" id="KW-1185">Reference proteome</keyword>
<dbReference type="AlphaFoldDB" id="A0AB34DUB3"/>
<dbReference type="Gene3D" id="1.10.238.160">
    <property type="match status" value="1"/>
</dbReference>
<accession>A0AB34DUB3</accession>
<sequence length="93" mass="10516">MPLLRYIGRQLIDCRNGEVMSKSVNSIKSLISIREVCSITSFSRSTLWKKVKEGAFPKPISLSDDGIRKAFVSDEVQAWIDDRISLRDQKDAA</sequence>
<dbReference type="EMBL" id="WBWF01000001">
    <property type="protein sequence ID" value="KAB2706491.1"/>
    <property type="molecule type" value="Genomic_DNA"/>
</dbReference>
<proteinExistence type="predicted"/>
<reference evidence="1 2" key="1">
    <citation type="submission" date="2019-09" db="EMBL/GenBank/DDBJ databases">
        <title>Taxonomic organization of the family Brucellaceae based on a phylogenomic approach.</title>
        <authorList>
            <person name="Leclercq S."/>
            <person name="Cloeckaert A."/>
            <person name="Zygmunt M.S."/>
        </authorList>
    </citation>
    <scope>NUCLEOTIDE SEQUENCE [LARGE SCALE GENOMIC DNA]</scope>
    <source>
        <strain evidence="1 2">LUP23</strain>
    </source>
</reference>
<evidence type="ECO:0000313" key="1">
    <source>
        <dbReference type="EMBL" id="KAB2706491.1"/>
    </source>
</evidence>
<protein>
    <submittedName>
        <fullName evidence="1">AlpA family phage regulatory protein</fullName>
    </submittedName>
</protein>
<dbReference type="Proteomes" id="UP000435957">
    <property type="component" value="Unassembled WGS sequence"/>
</dbReference>
<organism evidence="1 2">
    <name type="scientific">Brucella lupini</name>
    <dbReference type="NCBI Taxonomy" id="255457"/>
    <lineage>
        <taxon>Bacteria</taxon>
        <taxon>Pseudomonadati</taxon>
        <taxon>Pseudomonadota</taxon>
        <taxon>Alphaproteobacteria</taxon>
        <taxon>Hyphomicrobiales</taxon>
        <taxon>Brucellaceae</taxon>
        <taxon>Brucella/Ochrobactrum group</taxon>
        <taxon>Brucella</taxon>
    </lineage>
</organism>
<gene>
    <name evidence="1" type="ORF">F9L03_02135</name>
</gene>